<evidence type="ECO:0000256" key="3">
    <source>
        <dbReference type="ARBA" id="ARBA00023163"/>
    </source>
</evidence>
<dbReference type="PROSITE" id="PS50995">
    <property type="entry name" value="HTH_MARR_2"/>
    <property type="match status" value="1"/>
</dbReference>
<dbReference type="PRINTS" id="PR00598">
    <property type="entry name" value="HTHMARR"/>
</dbReference>
<dbReference type="EMBL" id="JBHUEO010000009">
    <property type="protein sequence ID" value="MFD1706194.1"/>
    <property type="molecule type" value="Genomic_DNA"/>
</dbReference>
<accession>A0ABW4KFQ9</accession>
<dbReference type="PANTHER" id="PTHR42756">
    <property type="entry name" value="TRANSCRIPTIONAL REGULATOR, MARR"/>
    <property type="match status" value="1"/>
</dbReference>
<sequence length="149" mass="17017">MGQDSSLKAFVILMKAAKSIQERVKQDMIRYGLNHSEFVVLEALFHKGPMTVRQICSKVLIASGSITYVIDKLEKKGMLDRRPCPDDRRVVHVILTDAGEEFMKKVFPEHQRFIKHLFGNLLEEEKERLIGLLKKVGHQASETGKEPKS</sequence>
<organism evidence="5 6">
    <name type="scientific">Siminovitchia sediminis</name>
    <dbReference type="NCBI Taxonomy" id="1274353"/>
    <lineage>
        <taxon>Bacteria</taxon>
        <taxon>Bacillati</taxon>
        <taxon>Bacillota</taxon>
        <taxon>Bacilli</taxon>
        <taxon>Bacillales</taxon>
        <taxon>Bacillaceae</taxon>
        <taxon>Siminovitchia</taxon>
    </lineage>
</organism>
<keyword evidence="1" id="KW-0805">Transcription regulation</keyword>
<dbReference type="InterPro" id="IPR036390">
    <property type="entry name" value="WH_DNA-bd_sf"/>
</dbReference>
<dbReference type="Gene3D" id="1.10.10.10">
    <property type="entry name" value="Winged helix-like DNA-binding domain superfamily/Winged helix DNA-binding domain"/>
    <property type="match status" value="1"/>
</dbReference>
<dbReference type="InterPro" id="IPR036388">
    <property type="entry name" value="WH-like_DNA-bd_sf"/>
</dbReference>
<dbReference type="RefSeq" id="WP_380772770.1">
    <property type="nucleotide sequence ID" value="NZ_JBHUEO010000009.1"/>
</dbReference>
<comment type="caution">
    <text evidence="5">The sequence shown here is derived from an EMBL/GenBank/DDBJ whole genome shotgun (WGS) entry which is preliminary data.</text>
</comment>
<protein>
    <submittedName>
        <fullName evidence="5">MarR family winged helix-turn-helix transcriptional regulator</fullName>
    </submittedName>
</protein>
<evidence type="ECO:0000259" key="4">
    <source>
        <dbReference type="PROSITE" id="PS50995"/>
    </source>
</evidence>
<keyword evidence="3" id="KW-0804">Transcription</keyword>
<evidence type="ECO:0000256" key="1">
    <source>
        <dbReference type="ARBA" id="ARBA00023015"/>
    </source>
</evidence>
<proteinExistence type="predicted"/>
<evidence type="ECO:0000313" key="5">
    <source>
        <dbReference type="EMBL" id="MFD1706194.1"/>
    </source>
</evidence>
<dbReference type="InterPro" id="IPR000835">
    <property type="entry name" value="HTH_MarR-typ"/>
</dbReference>
<dbReference type="PANTHER" id="PTHR42756:SF1">
    <property type="entry name" value="TRANSCRIPTIONAL REPRESSOR OF EMRAB OPERON"/>
    <property type="match status" value="1"/>
</dbReference>
<keyword evidence="2" id="KW-0238">DNA-binding</keyword>
<keyword evidence="6" id="KW-1185">Reference proteome</keyword>
<reference evidence="6" key="1">
    <citation type="journal article" date="2019" name="Int. J. Syst. Evol. Microbiol.">
        <title>The Global Catalogue of Microorganisms (GCM) 10K type strain sequencing project: providing services to taxonomists for standard genome sequencing and annotation.</title>
        <authorList>
            <consortium name="The Broad Institute Genomics Platform"/>
            <consortium name="The Broad Institute Genome Sequencing Center for Infectious Disease"/>
            <person name="Wu L."/>
            <person name="Ma J."/>
        </authorList>
    </citation>
    <scope>NUCLEOTIDE SEQUENCE [LARGE SCALE GENOMIC DNA]</scope>
    <source>
        <strain evidence="6">CGMCC 1.12295</strain>
    </source>
</reference>
<dbReference type="Pfam" id="PF01047">
    <property type="entry name" value="MarR"/>
    <property type="match status" value="1"/>
</dbReference>
<evidence type="ECO:0000256" key="2">
    <source>
        <dbReference type="ARBA" id="ARBA00023125"/>
    </source>
</evidence>
<dbReference type="Proteomes" id="UP001597301">
    <property type="component" value="Unassembled WGS sequence"/>
</dbReference>
<evidence type="ECO:0000313" key="6">
    <source>
        <dbReference type="Proteomes" id="UP001597301"/>
    </source>
</evidence>
<feature type="domain" description="HTH marR-type" evidence="4">
    <location>
        <begin position="6"/>
        <end position="138"/>
    </location>
</feature>
<name>A0ABW4KFQ9_9BACI</name>
<dbReference type="SMART" id="SM00347">
    <property type="entry name" value="HTH_MARR"/>
    <property type="match status" value="1"/>
</dbReference>
<gene>
    <name evidence="5" type="ORF">ACFSCZ_05410</name>
</gene>
<dbReference type="SUPFAM" id="SSF46785">
    <property type="entry name" value="Winged helix' DNA-binding domain"/>
    <property type="match status" value="1"/>
</dbReference>